<evidence type="ECO:0000313" key="3">
    <source>
        <dbReference type="Proteomes" id="UP000673691"/>
    </source>
</evidence>
<sequence length="244" mass="26246">ANFPSSRGFIAAVRLISSEESGRSKTRHGISTSRNFSYQFSGAIKKFDHESPAAEKKNRPEKHVRAGDPDLHHQHHGVQENVRVRVGDAVECRGGQDRDADERGPQGVDGPRDQLVPADEEAAQLALQHTVAEADADGDEDENVAEVLHPAVRVVDGPQEVDQDVGGRVLFRRGCVIVCADAVGVAVAEADDVGAREEVQARRGEHSTIHGSTLSRSSGRSGAPHPSGRKDLRRMGAIKRARGV</sequence>
<dbReference type="Proteomes" id="UP000673691">
    <property type="component" value="Unassembled WGS sequence"/>
</dbReference>
<feature type="compositionally biased region" description="Basic and acidic residues" evidence="1">
    <location>
        <begin position="47"/>
        <end position="72"/>
    </location>
</feature>
<organism evidence="2 3">
    <name type="scientific">Olpidium bornovanus</name>
    <dbReference type="NCBI Taxonomy" id="278681"/>
    <lineage>
        <taxon>Eukaryota</taxon>
        <taxon>Fungi</taxon>
        <taxon>Fungi incertae sedis</taxon>
        <taxon>Olpidiomycota</taxon>
        <taxon>Olpidiomycotina</taxon>
        <taxon>Olpidiomycetes</taxon>
        <taxon>Olpidiales</taxon>
        <taxon>Olpidiaceae</taxon>
        <taxon>Olpidium</taxon>
    </lineage>
</organism>
<feature type="compositionally biased region" description="Basic and acidic residues" evidence="1">
    <location>
        <begin position="82"/>
        <end position="104"/>
    </location>
</feature>
<keyword evidence="3" id="KW-1185">Reference proteome</keyword>
<dbReference type="EMBL" id="JAEFCI010013473">
    <property type="protein sequence ID" value="KAG5455378.1"/>
    <property type="molecule type" value="Genomic_DNA"/>
</dbReference>
<evidence type="ECO:0000313" key="2">
    <source>
        <dbReference type="EMBL" id="KAG5455378.1"/>
    </source>
</evidence>
<dbReference type="AlphaFoldDB" id="A0A8H8DE87"/>
<proteinExistence type="predicted"/>
<evidence type="ECO:0000256" key="1">
    <source>
        <dbReference type="SAM" id="MobiDB-lite"/>
    </source>
</evidence>
<comment type="caution">
    <text evidence="2">The sequence shown here is derived from an EMBL/GenBank/DDBJ whole genome shotgun (WGS) entry which is preliminary data.</text>
</comment>
<feature type="non-terminal residue" evidence="2">
    <location>
        <position position="1"/>
    </location>
</feature>
<gene>
    <name evidence="2" type="ORF">BJ554DRAFT_5223</name>
</gene>
<name>A0A8H8DE87_9FUNG</name>
<protein>
    <submittedName>
        <fullName evidence="2">Uncharacterized protein</fullName>
    </submittedName>
</protein>
<feature type="compositionally biased region" description="Basic and acidic residues" evidence="1">
    <location>
        <begin position="196"/>
        <end position="208"/>
    </location>
</feature>
<reference evidence="2 3" key="1">
    <citation type="journal article" name="Sci. Rep.">
        <title>Genome-scale phylogenetic analyses confirm Olpidium as the closest living zoosporic fungus to the non-flagellated, terrestrial fungi.</title>
        <authorList>
            <person name="Chang Y."/>
            <person name="Rochon D."/>
            <person name="Sekimoto S."/>
            <person name="Wang Y."/>
            <person name="Chovatia M."/>
            <person name="Sandor L."/>
            <person name="Salamov A."/>
            <person name="Grigoriev I.V."/>
            <person name="Stajich J.E."/>
            <person name="Spatafora J.W."/>
        </authorList>
    </citation>
    <scope>NUCLEOTIDE SEQUENCE [LARGE SCALE GENOMIC DNA]</scope>
    <source>
        <strain evidence="2">S191</strain>
    </source>
</reference>
<feature type="region of interest" description="Disordered" evidence="1">
    <location>
        <begin position="196"/>
        <end position="244"/>
    </location>
</feature>
<feature type="region of interest" description="Disordered" evidence="1">
    <location>
        <begin position="47"/>
        <end position="114"/>
    </location>
</feature>
<accession>A0A8H8DE87</accession>